<evidence type="ECO:0000259" key="3">
    <source>
        <dbReference type="Pfam" id="PF12146"/>
    </source>
</evidence>
<dbReference type="SUPFAM" id="SSF53474">
    <property type="entry name" value="alpha/beta-Hydrolases"/>
    <property type="match status" value="1"/>
</dbReference>
<dbReference type="STRING" id="264697.ABE28_001270"/>
<evidence type="ECO:0000313" key="4">
    <source>
        <dbReference type="EMBL" id="AOH52989.1"/>
    </source>
</evidence>
<dbReference type="InterPro" id="IPR012354">
    <property type="entry name" value="Esterase_lipase"/>
</dbReference>
<dbReference type="InterPro" id="IPR029058">
    <property type="entry name" value="AB_hydrolase_fold"/>
</dbReference>
<dbReference type="InterPro" id="IPR022742">
    <property type="entry name" value="Hydrolase_4"/>
</dbReference>
<proteinExistence type="predicted"/>
<feature type="active site" description="Nucleophile" evidence="1">
    <location>
        <position position="96"/>
    </location>
</feature>
<dbReference type="RefSeq" id="WP_064462211.1">
    <property type="nucleotide sequence ID" value="NZ_CP017080.1"/>
</dbReference>
<dbReference type="Proteomes" id="UP000077926">
    <property type="component" value="Chromosome"/>
</dbReference>
<name>A0A1B3XII2_9BACI</name>
<feature type="active site" description="Charge relay system" evidence="1">
    <location>
        <position position="192"/>
    </location>
</feature>
<dbReference type="OrthoDB" id="9786110at2"/>
<feature type="domain" description="Serine aminopeptidase S33" evidence="3">
    <location>
        <begin position="22"/>
        <end position="224"/>
    </location>
</feature>
<reference evidence="4 5" key="1">
    <citation type="submission" date="2016-08" db="EMBL/GenBank/DDBJ databases">
        <title>Complete genome sequence of Bacillus muralis G25-68, a strain with toxicity to nematodes.</title>
        <authorList>
            <person name="Zheng Z."/>
        </authorList>
    </citation>
    <scope>NUCLEOTIDE SEQUENCE [LARGE SCALE GENOMIC DNA]</scope>
    <source>
        <strain evidence="4 5">G25-68</strain>
    </source>
</reference>
<evidence type="ECO:0000256" key="1">
    <source>
        <dbReference type="PIRSR" id="PIRSR017388-1"/>
    </source>
</evidence>
<dbReference type="EMBL" id="CP017080">
    <property type="protein sequence ID" value="AOH52989.1"/>
    <property type="molecule type" value="Genomic_DNA"/>
</dbReference>
<dbReference type="PANTHER" id="PTHR11614">
    <property type="entry name" value="PHOSPHOLIPASE-RELATED"/>
    <property type="match status" value="1"/>
</dbReference>
<feature type="active site" description="Charge relay system" evidence="1">
    <location>
        <position position="222"/>
    </location>
</feature>
<keyword evidence="5" id="KW-1185">Reference proteome</keyword>
<feature type="binding site" evidence="2">
    <location>
        <position position="97"/>
    </location>
    <ligand>
        <name>substrate</name>
    </ligand>
</feature>
<gene>
    <name evidence="4" type="ORF">ABE28_001270</name>
</gene>
<organism evidence="4 5">
    <name type="scientific">Peribacillus muralis</name>
    <dbReference type="NCBI Taxonomy" id="264697"/>
    <lineage>
        <taxon>Bacteria</taxon>
        <taxon>Bacillati</taxon>
        <taxon>Bacillota</taxon>
        <taxon>Bacilli</taxon>
        <taxon>Bacillales</taxon>
        <taxon>Bacillaceae</taxon>
        <taxon>Peribacillus</taxon>
    </lineage>
</organism>
<dbReference type="PIRSF" id="PIRSF017388">
    <property type="entry name" value="Esterase_lipase"/>
    <property type="match status" value="1"/>
</dbReference>
<dbReference type="Gene3D" id="3.40.50.1820">
    <property type="entry name" value="alpha/beta hydrolase"/>
    <property type="match status" value="1"/>
</dbReference>
<dbReference type="Pfam" id="PF12146">
    <property type="entry name" value="Hydrolase_4"/>
    <property type="match status" value="1"/>
</dbReference>
<dbReference type="GO" id="GO:0052689">
    <property type="term" value="F:carboxylic ester hydrolase activity"/>
    <property type="evidence" value="ECO:0007669"/>
    <property type="project" value="InterPro"/>
</dbReference>
<sequence>MTSAKVISGAEHFFFPGNSIGILICHGFNGTPQSVRYLGESFAAKGFTVFAPRLSGHGTDEFEMEACHYQEWIQEVETAFAELKKRCTNVFAIGQSMGGALVIDLATKVACDGIITINAALQVPDYEKYRNKSFPRFILEGKPDIKADNVKEIAYDRVPIKAVNQLLTIMEHTDAQLQKIICPFMLFHSPEDHVVPDSCSHHIYETVLSDDKELISLEDSYHVASLDHDKDYIIETSYRFIQKHTNQAKSVPLTSLTK</sequence>
<accession>A0A1B3XII2</accession>
<dbReference type="AlphaFoldDB" id="A0A1B3XII2"/>
<evidence type="ECO:0000256" key="2">
    <source>
        <dbReference type="PIRSR" id="PIRSR017388-2"/>
    </source>
</evidence>
<dbReference type="KEGG" id="bmur:ABE28_001270"/>
<protein>
    <recommendedName>
        <fullName evidence="3">Serine aminopeptidase S33 domain-containing protein</fullName>
    </recommendedName>
</protein>
<dbReference type="InterPro" id="IPR051044">
    <property type="entry name" value="MAG_DAG_Lipase"/>
</dbReference>
<feature type="binding site" evidence="2">
    <location>
        <position position="28"/>
    </location>
    <ligand>
        <name>substrate</name>
    </ligand>
</feature>
<evidence type="ECO:0000313" key="5">
    <source>
        <dbReference type="Proteomes" id="UP000077926"/>
    </source>
</evidence>